<accession>A0A6J8ABM9</accession>
<reference evidence="1 2" key="1">
    <citation type="submission" date="2020-06" db="EMBL/GenBank/DDBJ databases">
        <authorList>
            <person name="Li R."/>
            <person name="Bekaert M."/>
        </authorList>
    </citation>
    <scope>NUCLEOTIDE SEQUENCE [LARGE SCALE GENOMIC DNA]</scope>
    <source>
        <strain evidence="2">wild</strain>
    </source>
</reference>
<dbReference type="Gene3D" id="3.30.160.60">
    <property type="entry name" value="Classic Zinc Finger"/>
    <property type="match status" value="1"/>
</dbReference>
<sequence>MASSKPIPCGPCQEGKVNTKADNCEEGLCSSHHKRSKETFNHKSIDAKSYKPSTQAIRTECDKHGQQLNLYCPSHLMPCCDECISTSHSKCTGIKKLEGVVKKTVIEKSKESVDKDINSILHLLDKMVNNKSTNIKTGGQQSEGIKESIVKIQNEINKYLDCLEEKFSKETDNLRDQEKSTAIHFISEVEGKKKKLKEIKNICIQSQQIVQNFIHF</sequence>
<evidence type="ECO:0008006" key="3">
    <source>
        <dbReference type="Google" id="ProtNLM"/>
    </source>
</evidence>
<dbReference type="EMBL" id="CACVKT020001115">
    <property type="protein sequence ID" value="CAC5365318.1"/>
    <property type="molecule type" value="Genomic_DNA"/>
</dbReference>
<organism evidence="1 2">
    <name type="scientific">Mytilus coruscus</name>
    <name type="common">Sea mussel</name>
    <dbReference type="NCBI Taxonomy" id="42192"/>
    <lineage>
        <taxon>Eukaryota</taxon>
        <taxon>Metazoa</taxon>
        <taxon>Spiralia</taxon>
        <taxon>Lophotrochozoa</taxon>
        <taxon>Mollusca</taxon>
        <taxon>Bivalvia</taxon>
        <taxon>Autobranchia</taxon>
        <taxon>Pteriomorphia</taxon>
        <taxon>Mytilida</taxon>
        <taxon>Mytiloidea</taxon>
        <taxon>Mytilidae</taxon>
        <taxon>Mytilinae</taxon>
        <taxon>Mytilus</taxon>
    </lineage>
</organism>
<gene>
    <name evidence="1" type="ORF">MCOR_6050</name>
</gene>
<dbReference type="AlphaFoldDB" id="A0A6J8ABM9"/>
<dbReference type="Proteomes" id="UP000507470">
    <property type="component" value="Unassembled WGS sequence"/>
</dbReference>
<evidence type="ECO:0000313" key="1">
    <source>
        <dbReference type="EMBL" id="CAC5365318.1"/>
    </source>
</evidence>
<name>A0A6J8ABM9_MYTCO</name>
<proteinExistence type="predicted"/>
<keyword evidence="2" id="KW-1185">Reference proteome</keyword>
<dbReference type="SUPFAM" id="SSF57845">
    <property type="entry name" value="B-box zinc-binding domain"/>
    <property type="match status" value="1"/>
</dbReference>
<evidence type="ECO:0000313" key="2">
    <source>
        <dbReference type="Proteomes" id="UP000507470"/>
    </source>
</evidence>
<protein>
    <recommendedName>
        <fullName evidence="3">B box-type domain-containing protein</fullName>
    </recommendedName>
</protein>